<keyword evidence="3" id="KW-1185">Reference proteome</keyword>
<proteinExistence type="predicted"/>
<dbReference type="EMBL" id="LSRX01000661">
    <property type="protein sequence ID" value="OLP91520.1"/>
    <property type="molecule type" value="Genomic_DNA"/>
</dbReference>
<accession>A0A1Q9D8M6</accession>
<comment type="caution">
    <text evidence="2">The sequence shown here is derived from an EMBL/GenBank/DDBJ whole genome shotgun (WGS) entry which is preliminary data.</text>
</comment>
<protein>
    <submittedName>
        <fullName evidence="2">Uncharacterized protein</fullName>
    </submittedName>
</protein>
<gene>
    <name evidence="2" type="ORF">AK812_SmicGene26781</name>
</gene>
<dbReference type="PANTHER" id="PTHR47372">
    <property type="entry name" value="DAUER UP-REGULATED-RELATED"/>
    <property type="match status" value="1"/>
</dbReference>
<evidence type="ECO:0000313" key="3">
    <source>
        <dbReference type="Proteomes" id="UP000186817"/>
    </source>
</evidence>
<feature type="compositionally biased region" description="Basic and acidic residues" evidence="1">
    <location>
        <begin position="74"/>
        <end position="98"/>
    </location>
</feature>
<dbReference type="OrthoDB" id="435968at2759"/>
<dbReference type="AlphaFoldDB" id="A0A1Q9D8M6"/>
<evidence type="ECO:0000256" key="1">
    <source>
        <dbReference type="SAM" id="MobiDB-lite"/>
    </source>
</evidence>
<evidence type="ECO:0000313" key="2">
    <source>
        <dbReference type="EMBL" id="OLP91520.1"/>
    </source>
</evidence>
<name>A0A1Q9D8M6_SYMMI</name>
<sequence>MAKRVVGARRSLVCLAVLYQLGLLAWDFTGGVSRVVRRAQPDAKTNVLAKDPPVAEELKLSNSTEGALETELKQDFGAEESKESRAARKTAETKERVAEKKRRLERAQGSEDSMIDWAEYAKQAREMAAEAAKDAAKPGKESAAARAKELALGFVASGLDSAAEAPILVPASAAALVVVLAALTFGRPAPEPRPAPVRQAAPVVLSKAQPSLKAETPAAVPAAPVPVRPAPAPAPAPPTKQDLPWARSLAKSARDTLKSVAEELPAAESLVEEELPVAESAFNWVSSITPENAPEKIEKDALPAAARFAGEVLKAGLRAGSVGLDFASQNLPAAEEALGKAVEKGLPVAQSALRDAASGARSLATEGLPGSETPPSNSVLRALVEAAPGVLSNTAKVLDATADAAPQVTSGVGQAVSVVTPIAQATLGVASDLAEGVSNIPGSAVEQAAGKLADTVKSSIPPDAASNAKQLVEKAASAVMTPKK</sequence>
<dbReference type="PANTHER" id="PTHR47372:SF11">
    <property type="entry name" value="RE19971P"/>
    <property type="match status" value="1"/>
</dbReference>
<dbReference type="Proteomes" id="UP000186817">
    <property type="component" value="Unassembled WGS sequence"/>
</dbReference>
<feature type="region of interest" description="Disordered" evidence="1">
    <location>
        <begin position="74"/>
        <end position="108"/>
    </location>
</feature>
<organism evidence="2 3">
    <name type="scientific">Symbiodinium microadriaticum</name>
    <name type="common">Dinoflagellate</name>
    <name type="synonym">Zooxanthella microadriatica</name>
    <dbReference type="NCBI Taxonomy" id="2951"/>
    <lineage>
        <taxon>Eukaryota</taxon>
        <taxon>Sar</taxon>
        <taxon>Alveolata</taxon>
        <taxon>Dinophyceae</taxon>
        <taxon>Suessiales</taxon>
        <taxon>Symbiodiniaceae</taxon>
        <taxon>Symbiodinium</taxon>
    </lineage>
</organism>
<reference evidence="2 3" key="1">
    <citation type="submission" date="2016-02" db="EMBL/GenBank/DDBJ databases">
        <title>Genome analysis of coral dinoflagellate symbionts highlights evolutionary adaptations to a symbiotic lifestyle.</title>
        <authorList>
            <person name="Aranda M."/>
            <person name="Li Y."/>
            <person name="Liew Y.J."/>
            <person name="Baumgarten S."/>
            <person name="Simakov O."/>
            <person name="Wilson M."/>
            <person name="Piel J."/>
            <person name="Ashoor H."/>
            <person name="Bougouffa S."/>
            <person name="Bajic V.B."/>
            <person name="Ryu T."/>
            <person name="Ravasi T."/>
            <person name="Bayer T."/>
            <person name="Micklem G."/>
            <person name="Kim H."/>
            <person name="Bhak J."/>
            <person name="Lajeunesse T.C."/>
            <person name="Voolstra C.R."/>
        </authorList>
    </citation>
    <scope>NUCLEOTIDE SEQUENCE [LARGE SCALE GENOMIC DNA]</scope>
    <source>
        <strain evidence="2 3">CCMP2467</strain>
    </source>
</reference>